<name>A0ACB5PPD6_9BACT</name>
<gene>
    <name evidence="1" type="ORF">GCM10011375_12380</name>
</gene>
<sequence>MYPAGDGPTVNDVLAAGQLVYTIDRQRLRLPPLTPAKLEQRMKTPPAGPVVPPRVTGLFSFYEGGGIGNTTPSMTLTLAELHGVLVSPRYSTRTKALREATVDTARKAIKKTLDYVTPAGVFSHRANAGVQSLSGLLVLDFDHLPDVNAAWAALMADELLAPGLAMLFTSPSGDGLKAIVWTDPEADHLGNFRGYADYLKAHYAHLGLVPDEAGKDLARACFVPHDPAAWLAPPPDASAAA</sequence>
<comment type="caution">
    <text evidence="1">The sequence shown here is derived from an EMBL/GenBank/DDBJ whole genome shotgun (WGS) entry which is preliminary data.</text>
</comment>
<keyword evidence="2" id="KW-1185">Reference proteome</keyword>
<reference evidence="1 2" key="1">
    <citation type="journal article" date="2019" name="Int. J. Syst. Evol. Microbiol.">
        <title>The Global Catalogue of Microorganisms (GCM) 10K type strain sequencing project: providing services to taxonomists for standard genome sequencing and annotation.</title>
        <authorList>
            <consortium name="The Broad Institute Genomics Platform"/>
            <consortium name="The Broad Institute Genome Sequencing Center for Infectious Disease"/>
            <person name="Wu L."/>
            <person name="Ma J."/>
        </authorList>
    </citation>
    <scope>NUCLEOTIDE SEQUENCE [LARGE SCALE GENOMIC DNA]</scope>
    <source>
        <strain evidence="1 2">CGMCC 1.12720</strain>
    </source>
</reference>
<dbReference type="EMBL" id="BMFN01000001">
    <property type="protein sequence ID" value="GGF58728.1"/>
    <property type="molecule type" value="Genomic_DNA"/>
</dbReference>
<accession>A0ACB5PPD6</accession>
<evidence type="ECO:0000313" key="2">
    <source>
        <dbReference type="Proteomes" id="UP000605392"/>
    </source>
</evidence>
<protein>
    <submittedName>
        <fullName evidence="1">Uncharacterized protein</fullName>
    </submittedName>
</protein>
<dbReference type="Proteomes" id="UP000605392">
    <property type="component" value="Unassembled WGS sequence"/>
</dbReference>
<organism evidence="1 2">
    <name type="scientific">Hymenobacter qilianensis</name>
    <dbReference type="NCBI Taxonomy" id="1385715"/>
    <lineage>
        <taxon>Bacteria</taxon>
        <taxon>Pseudomonadati</taxon>
        <taxon>Bacteroidota</taxon>
        <taxon>Cytophagia</taxon>
        <taxon>Cytophagales</taxon>
        <taxon>Hymenobacteraceae</taxon>
        <taxon>Hymenobacter</taxon>
    </lineage>
</organism>
<proteinExistence type="predicted"/>
<evidence type="ECO:0000313" key="1">
    <source>
        <dbReference type="EMBL" id="GGF58728.1"/>
    </source>
</evidence>